<dbReference type="SUPFAM" id="SSF55729">
    <property type="entry name" value="Acyl-CoA N-acyltransferases (Nat)"/>
    <property type="match status" value="1"/>
</dbReference>
<comment type="caution">
    <text evidence="2">The sequence shown here is derived from an EMBL/GenBank/DDBJ whole genome shotgun (WGS) entry which is preliminary data.</text>
</comment>
<dbReference type="Pfam" id="PF13527">
    <property type="entry name" value="Acetyltransf_9"/>
    <property type="match status" value="1"/>
</dbReference>
<name>A0ABU5C579_9BACI</name>
<dbReference type="GO" id="GO:0016746">
    <property type="term" value="F:acyltransferase activity"/>
    <property type="evidence" value="ECO:0007669"/>
    <property type="project" value="UniProtKB-KW"/>
</dbReference>
<keyword evidence="2" id="KW-0808">Transferase</keyword>
<dbReference type="Proteomes" id="UP001281447">
    <property type="component" value="Unassembled WGS sequence"/>
</dbReference>
<dbReference type="PANTHER" id="PTHR37817:SF1">
    <property type="entry name" value="N-ACETYLTRANSFERASE EIS"/>
    <property type="match status" value="1"/>
</dbReference>
<keyword evidence="2" id="KW-0012">Acyltransferase</keyword>
<dbReference type="Pfam" id="PF17668">
    <property type="entry name" value="Acetyltransf_17"/>
    <property type="match status" value="1"/>
</dbReference>
<dbReference type="InterPro" id="IPR016181">
    <property type="entry name" value="Acyl_CoA_acyltransferase"/>
</dbReference>
<feature type="domain" description="N-acetyltransferase" evidence="1">
    <location>
        <begin position="2"/>
        <end position="147"/>
    </location>
</feature>
<evidence type="ECO:0000259" key="1">
    <source>
        <dbReference type="PROSITE" id="PS51186"/>
    </source>
</evidence>
<evidence type="ECO:0000313" key="3">
    <source>
        <dbReference type="Proteomes" id="UP001281447"/>
    </source>
</evidence>
<evidence type="ECO:0000313" key="2">
    <source>
        <dbReference type="EMBL" id="MDY0394487.1"/>
    </source>
</evidence>
<dbReference type="CDD" id="cd04301">
    <property type="entry name" value="NAT_SF"/>
    <property type="match status" value="1"/>
</dbReference>
<dbReference type="EC" id="2.3.1.-" evidence="2"/>
<dbReference type="PANTHER" id="PTHR37817">
    <property type="entry name" value="N-ACETYLTRANSFERASE EIS"/>
    <property type="match status" value="1"/>
</dbReference>
<dbReference type="EMBL" id="JAWDIP010000003">
    <property type="protein sequence ID" value="MDY0394487.1"/>
    <property type="molecule type" value="Genomic_DNA"/>
</dbReference>
<sequence length="304" mass="35802">MKPIKVLYAEDYDEIFQLSEFAFQYKLSPEELQKKKEEASRHTIWGWMDDNAKIAAKVHLIPLTCYLNEKPFAMGGISAVATWPEYRRQGMVKHLLHHALQYMRKNGQMISYLHPFSVPFYRKFGWELCFMERKCTIPMEGMRQNWEGRGYVRRISTDIPLLHAIYTGYAKKYNGMMTRDEKWWQQRILRQDFHIAAAYNDSNQPEGYIIYHVQKDKLEIVDFAYTSMNGWKLLLQFIANHDSMAAQVELTVPENEPLSLLLEKPVLEQKIQSYFMARIVDIPAFFERIFICQRLARSATGCSG</sequence>
<proteinExistence type="predicted"/>
<dbReference type="InterPro" id="IPR051554">
    <property type="entry name" value="Acetyltransferase_Eis"/>
</dbReference>
<dbReference type="InterPro" id="IPR041380">
    <property type="entry name" value="Acetyltransf_17"/>
</dbReference>
<gene>
    <name evidence="2" type="ORF">RWE15_08555</name>
</gene>
<reference evidence="2 3" key="1">
    <citation type="submission" date="2023-10" db="EMBL/GenBank/DDBJ databases">
        <title>Virgibacillus halophilus 5B73C genome.</title>
        <authorList>
            <person name="Miliotis G."/>
            <person name="Sengupta P."/>
            <person name="Hameed A."/>
            <person name="Chuvochina M."/>
            <person name="Mcdonagh F."/>
            <person name="Simpson A.C."/>
            <person name="Singh N.K."/>
            <person name="Rekha P.D."/>
            <person name="Raman K."/>
            <person name="Hugenholtz P."/>
            <person name="Venkateswaran K."/>
        </authorList>
    </citation>
    <scope>NUCLEOTIDE SEQUENCE [LARGE SCALE GENOMIC DNA]</scope>
    <source>
        <strain evidence="2 3">5B73C</strain>
    </source>
</reference>
<dbReference type="PROSITE" id="PS51186">
    <property type="entry name" value="GNAT"/>
    <property type="match status" value="1"/>
</dbReference>
<accession>A0ABU5C579</accession>
<organism evidence="2 3">
    <name type="scientific">Tigheibacillus halophilus</name>
    <dbReference type="NCBI Taxonomy" id="361280"/>
    <lineage>
        <taxon>Bacteria</taxon>
        <taxon>Bacillati</taxon>
        <taxon>Bacillota</taxon>
        <taxon>Bacilli</taxon>
        <taxon>Bacillales</taxon>
        <taxon>Bacillaceae</taxon>
        <taxon>Tigheibacillus</taxon>
    </lineage>
</organism>
<keyword evidence="3" id="KW-1185">Reference proteome</keyword>
<dbReference type="InterPro" id="IPR000182">
    <property type="entry name" value="GNAT_dom"/>
</dbReference>
<protein>
    <submittedName>
        <fullName evidence="2">GNAT family N-acetyltransferase</fullName>
        <ecNumber evidence="2">2.3.1.-</ecNumber>
    </submittedName>
</protein>
<dbReference type="Gene3D" id="3.40.630.30">
    <property type="match status" value="2"/>
</dbReference>